<keyword evidence="4" id="KW-0804">Transcription</keyword>
<evidence type="ECO:0000259" key="5">
    <source>
        <dbReference type="PROSITE" id="PS50931"/>
    </source>
</evidence>
<dbReference type="InterPro" id="IPR058163">
    <property type="entry name" value="LysR-type_TF_proteobact-type"/>
</dbReference>
<dbReference type="Gene3D" id="1.10.10.10">
    <property type="entry name" value="Winged helix-like DNA-binding domain superfamily/Winged helix DNA-binding domain"/>
    <property type="match status" value="1"/>
</dbReference>
<proteinExistence type="inferred from homology"/>
<dbReference type="InterPro" id="IPR036390">
    <property type="entry name" value="WH_DNA-bd_sf"/>
</dbReference>
<dbReference type="Pfam" id="PF00126">
    <property type="entry name" value="HTH_1"/>
    <property type="match status" value="1"/>
</dbReference>
<evidence type="ECO:0000256" key="2">
    <source>
        <dbReference type="ARBA" id="ARBA00023015"/>
    </source>
</evidence>
<dbReference type="OrthoDB" id="9813056at2"/>
<protein>
    <submittedName>
        <fullName evidence="6">LysR family transcriptional regulator</fullName>
    </submittedName>
</protein>
<dbReference type="SUPFAM" id="SSF46785">
    <property type="entry name" value="Winged helix' DNA-binding domain"/>
    <property type="match status" value="1"/>
</dbReference>
<dbReference type="RefSeq" id="WP_111348029.1">
    <property type="nucleotide sequence ID" value="NZ_QHHQ01000004.1"/>
</dbReference>
<comment type="similarity">
    <text evidence="1">Belongs to the LysR transcriptional regulatory family.</text>
</comment>
<evidence type="ECO:0000256" key="1">
    <source>
        <dbReference type="ARBA" id="ARBA00009437"/>
    </source>
</evidence>
<dbReference type="EMBL" id="QHHQ01000004">
    <property type="protein sequence ID" value="RAH99771.1"/>
    <property type="molecule type" value="Genomic_DNA"/>
</dbReference>
<dbReference type="PANTHER" id="PTHR30537:SF5">
    <property type="entry name" value="HTH-TYPE TRANSCRIPTIONAL ACTIVATOR TTDR-RELATED"/>
    <property type="match status" value="1"/>
</dbReference>
<sequence length="308" mass="33196">MANNHTSFDDLAVFLAVLQAGGFRDAARQIGASPSTVSETVSRLEARLAVRLLSRTTRSVAPTEAGRLLAARIAPLFAETNAAVEAAMSAAGDVRGTLRLNVPGAVMFDILPPIAERFLARYPDVRMEITVDDRFVDVLAAECDAGIRYGEALAQDMIAVPIGPRLQRSGTAASPRYLDARGRPGQPGDLFGHDCIRTRFQSGAMTTWEFARGEEELVLDPEARLVVGTGAPLAAVHAACAGLGIVYAFANWLEPHLAAGELEPVLPDWWPTFDGPRLYFSSRRFMPAPLRAFVDLVADMRSDAPKPP</sequence>
<evidence type="ECO:0000313" key="7">
    <source>
        <dbReference type="Proteomes" id="UP000249590"/>
    </source>
</evidence>
<reference evidence="6 7" key="1">
    <citation type="submission" date="2018-05" db="EMBL/GenBank/DDBJ databases">
        <title>Acuticoccus sediminis sp. nov., isolated from deep-sea sediment of Indian Ocean.</title>
        <authorList>
            <person name="Liu X."/>
            <person name="Lai Q."/>
            <person name="Du Y."/>
            <person name="Sun F."/>
            <person name="Zhang X."/>
            <person name="Wang S."/>
            <person name="Shao Z."/>
        </authorList>
    </citation>
    <scope>NUCLEOTIDE SEQUENCE [LARGE SCALE GENOMIC DNA]</scope>
    <source>
        <strain evidence="6 7">PTG4-2</strain>
    </source>
</reference>
<feature type="domain" description="HTH lysR-type" evidence="5">
    <location>
        <begin position="6"/>
        <end position="63"/>
    </location>
</feature>
<dbReference type="PANTHER" id="PTHR30537">
    <property type="entry name" value="HTH-TYPE TRANSCRIPTIONAL REGULATOR"/>
    <property type="match status" value="1"/>
</dbReference>
<dbReference type="InterPro" id="IPR005119">
    <property type="entry name" value="LysR_subst-bd"/>
</dbReference>
<dbReference type="GO" id="GO:0003677">
    <property type="term" value="F:DNA binding"/>
    <property type="evidence" value="ECO:0007669"/>
    <property type="project" value="UniProtKB-KW"/>
</dbReference>
<accession>A0A8B2NRN1</accession>
<dbReference type="Gene3D" id="3.40.190.290">
    <property type="match status" value="1"/>
</dbReference>
<evidence type="ECO:0000313" key="6">
    <source>
        <dbReference type="EMBL" id="RAH99771.1"/>
    </source>
</evidence>
<evidence type="ECO:0000256" key="4">
    <source>
        <dbReference type="ARBA" id="ARBA00023163"/>
    </source>
</evidence>
<keyword evidence="7" id="KW-1185">Reference proteome</keyword>
<dbReference type="InterPro" id="IPR036388">
    <property type="entry name" value="WH-like_DNA-bd_sf"/>
</dbReference>
<dbReference type="Pfam" id="PF03466">
    <property type="entry name" value="LysR_substrate"/>
    <property type="match status" value="1"/>
</dbReference>
<dbReference type="SUPFAM" id="SSF53850">
    <property type="entry name" value="Periplasmic binding protein-like II"/>
    <property type="match status" value="1"/>
</dbReference>
<organism evidence="6 7">
    <name type="scientific">Acuticoccus sediminis</name>
    <dbReference type="NCBI Taxonomy" id="2184697"/>
    <lineage>
        <taxon>Bacteria</taxon>
        <taxon>Pseudomonadati</taxon>
        <taxon>Pseudomonadota</taxon>
        <taxon>Alphaproteobacteria</taxon>
        <taxon>Hyphomicrobiales</taxon>
        <taxon>Amorphaceae</taxon>
        <taxon>Acuticoccus</taxon>
    </lineage>
</organism>
<dbReference type="AlphaFoldDB" id="A0A8B2NRN1"/>
<name>A0A8B2NRN1_9HYPH</name>
<keyword evidence="2" id="KW-0805">Transcription regulation</keyword>
<gene>
    <name evidence="6" type="ORF">DLJ53_18590</name>
</gene>
<keyword evidence="3" id="KW-0238">DNA-binding</keyword>
<dbReference type="PROSITE" id="PS50931">
    <property type="entry name" value="HTH_LYSR"/>
    <property type="match status" value="1"/>
</dbReference>
<dbReference type="FunFam" id="1.10.10.10:FF:000001">
    <property type="entry name" value="LysR family transcriptional regulator"/>
    <property type="match status" value="1"/>
</dbReference>
<comment type="caution">
    <text evidence="6">The sequence shown here is derived from an EMBL/GenBank/DDBJ whole genome shotgun (WGS) entry which is preliminary data.</text>
</comment>
<dbReference type="GO" id="GO:0003700">
    <property type="term" value="F:DNA-binding transcription factor activity"/>
    <property type="evidence" value="ECO:0007669"/>
    <property type="project" value="InterPro"/>
</dbReference>
<evidence type="ECO:0000256" key="3">
    <source>
        <dbReference type="ARBA" id="ARBA00023125"/>
    </source>
</evidence>
<dbReference type="InterPro" id="IPR000847">
    <property type="entry name" value="LysR_HTH_N"/>
</dbReference>
<dbReference type="Proteomes" id="UP000249590">
    <property type="component" value="Unassembled WGS sequence"/>
</dbReference>